<dbReference type="OrthoDB" id="2501249at2759"/>
<evidence type="ECO:0000256" key="3">
    <source>
        <dbReference type="ARBA" id="ARBA00023274"/>
    </source>
</evidence>
<dbReference type="Proteomes" id="UP000256690">
    <property type="component" value="Unassembled WGS sequence"/>
</dbReference>
<dbReference type="Pfam" id="PF01165">
    <property type="entry name" value="Ribosomal_S21"/>
    <property type="match status" value="1"/>
</dbReference>
<dbReference type="PANTHER" id="PTHR41237:SF1">
    <property type="entry name" value="SMALL RIBOSOMAL SUBUNIT PROTEIN BS21M"/>
    <property type="match status" value="1"/>
</dbReference>
<dbReference type="GO" id="GO:0003735">
    <property type="term" value="F:structural constituent of ribosome"/>
    <property type="evidence" value="ECO:0007669"/>
    <property type="project" value="InterPro"/>
</dbReference>
<dbReference type="InterPro" id="IPR052837">
    <property type="entry name" value="Mitoribosomal_bS21"/>
</dbReference>
<proteinExistence type="inferred from homology"/>
<reference evidence="5 6" key="1">
    <citation type="journal article" date="2018" name="IMA Fungus">
        <title>IMA Genome-F 9: Draft genome sequence of Annulohypoxylon stygium, Aspergillus mulundensis, Berkeleyomyces basicola (syn. Thielaviopsis basicola), Ceratocystis smalleyi, two Cercospora beticola strains, Coleophoma cylindrospora, Fusarium fracticaudum, Phialophora cf. hyalina, and Morchella septimelata.</title>
        <authorList>
            <person name="Wingfield B.D."/>
            <person name="Bills G.F."/>
            <person name="Dong Y."/>
            <person name="Huang W."/>
            <person name="Nel W.J."/>
            <person name="Swalarsk-Parry B.S."/>
            <person name="Vaghefi N."/>
            <person name="Wilken P.M."/>
            <person name="An Z."/>
            <person name="de Beer Z.W."/>
            <person name="De Vos L."/>
            <person name="Chen L."/>
            <person name="Duong T.A."/>
            <person name="Gao Y."/>
            <person name="Hammerbacher A."/>
            <person name="Kikkert J.R."/>
            <person name="Li Y."/>
            <person name="Li H."/>
            <person name="Li K."/>
            <person name="Li Q."/>
            <person name="Liu X."/>
            <person name="Ma X."/>
            <person name="Naidoo K."/>
            <person name="Pethybridge S.J."/>
            <person name="Sun J."/>
            <person name="Steenkamp E.T."/>
            <person name="van der Nest M.A."/>
            <person name="van Wyk S."/>
            <person name="Wingfield M.J."/>
            <person name="Xiong C."/>
            <person name="Yue Q."/>
            <person name="Zhang X."/>
        </authorList>
    </citation>
    <scope>NUCLEOTIDE SEQUENCE [LARGE SCALE GENOMIC DNA]</scope>
    <source>
        <strain evidence="5 6">DSM 5745</strain>
    </source>
</reference>
<gene>
    <name evidence="5" type="ORF">DSM5745_02402</name>
</gene>
<name>A0A3D8SWC5_9EURO</name>
<evidence type="ECO:0000256" key="4">
    <source>
        <dbReference type="SAM" id="MobiDB-lite"/>
    </source>
</evidence>
<comment type="caution">
    <text evidence="5">The sequence shown here is derived from an EMBL/GenBank/DDBJ whole genome shotgun (WGS) entry which is preliminary data.</text>
</comment>
<evidence type="ECO:0000256" key="1">
    <source>
        <dbReference type="ARBA" id="ARBA00006640"/>
    </source>
</evidence>
<dbReference type="RefSeq" id="XP_026607581.1">
    <property type="nucleotide sequence ID" value="XM_026744418.1"/>
</dbReference>
<dbReference type="EMBL" id="PVWQ01000002">
    <property type="protein sequence ID" value="RDW90627.1"/>
    <property type="molecule type" value="Genomic_DNA"/>
</dbReference>
<protein>
    <submittedName>
        <fullName evidence="5">Uncharacterized protein</fullName>
    </submittedName>
</protein>
<comment type="similarity">
    <text evidence="1">Belongs to the bacterial ribosomal protein bS21 family.</text>
</comment>
<dbReference type="GO" id="GO:0070124">
    <property type="term" value="P:mitochondrial translational initiation"/>
    <property type="evidence" value="ECO:0007669"/>
    <property type="project" value="TreeGrafter"/>
</dbReference>
<dbReference type="GeneID" id="38112772"/>
<dbReference type="AlphaFoldDB" id="A0A3D8SWC5"/>
<organism evidence="5 6">
    <name type="scientific">Aspergillus mulundensis</name>
    <dbReference type="NCBI Taxonomy" id="1810919"/>
    <lineage>
        <taxon>Eukaryota</taxon>
        <taxon>Fungi</taxon>
        <taxon>Dikarya</taxon>
        <taxon>Ascomycota</taxon>
        <taxon>Pezizomycotina</taxon>
        <taxon>Eurotiomycetes</taxon>
        <taxon>Eurotiomycetidae</taxon>
        <taxon>Eurotiales</taxon>
        <taxon>Aspergillaceae</taxon>
        <taxon>Aspergillus</taxon>
        <taxon>Aspergillus subgen. Nidulantes</taxon>
    </lineage>
</organism>
<evidence type="ECO:0000313" key="6">
    <source>
        <dbReference type="Proteomes" id="UP000256690"/>
    </source>
</evidence>
<sequence>MERSLTRCLRSRPTTSLLSNRQSNLTNQPLFARSTGLQLLRFNSSIPINNAENTRNTRNTTTTTTASHFVRPQRAPLQPNVSAEMNGIFDQLNLAAKNPKSVAAKAQNNKEKEPTLSHHERKSKIQLKLNPTLGREVTIASERGFDLDKAHKQLNVILKDNNVKYQQVAQKFHVRKGQMRKNLRIKRWRKLFAYSFAHTVGKIHRMRAQGW</sequence>
<dbReference type="PANTHER" id="PTHR41237">
    <property type="entry name" value="37S RIBOSOMAL PROTEIN MRP21, MITOCHONDRIAL"/>
    <property type="match status" value="1"/>
</dbReference>
<feature type="compositionally biased region" description="Basic and acidic residues" evidence="4">
    <location>
        <begin position="108"/>
        <end position="118"/>
    </location>
</feature>
<evidence type="ECO:0000313" key="5">
    <source>
        <dbReference type="EMBL" id="RDW90627.1"/>
    </source>
</evidence>
<evidence type="ECO:0000256" key="2">
    <source>
        <dbReference type="ARBA" id="ARBA00022980"/>
    </source>
</evidence>
<keyword evidence="6" id="KW-1185">Reference proteome</keyword>
<dbReference type="InterPro" id="IPR001911">
    <property type="entry name" value="Ribosomal_bS21"/>
</dbReference>
<accession>A0A3D8SWC5</accession>
<dbReference type="GO" id="GO:0005763">
    <property type="term" value="C:mitochondrial small ribosomal subunit"/>
    <property type="evidence" value="ECO:0007669"/>
    <property type="project" value="TreeGrafter"/>
</dbReference>
<dbReference type="STRING" id="1810919.A0A3D8SWC5"/>
<feature type="region of interest" description="Disordered" evidence="4">
    <location>
        <begin position="99"/>
        <end position="122"/>
    </location>
</feature>
<keyword evidence="3" id="KW-0687">Ribonucleoprotein</keyword>
<keyword evidence="2" id="KW-0689">Ribosomal protein</keyword>